<gene>
    <name evidence="1" type="ORF">MILVUS5_LOCUS27669</name>
</gene>
<reference evidence="1" key="1">
    <citation type="submission" date="2023-10" db="EMBL/GenBank/DDBJ databases">
        <authorList>
            <person name="Rodriguez Cubillos JULIANA M."/>
            <person name="De Vega J."/>
        </authorList>
    </citation>
    <scope>NUCLEOTIDE SEQUENCE</scope>
</reference>
<sequence length="967" mass="109978">MPRREELPVEEEERFPIGRAQGAPSDDIGWHFANILQGVNRNTIECKLCDKVITGGITRLKEHIAHFPGEVKGCGRVTQIIRESMMQLLLDNKAKKNDSRKRKEEFVSLLRGDNNVNHEDLEEEEAIRQATHESMRSHRQWQDGQRFPGSGIGSSSSSGVGVASFGHQRRDLNQRMRNVDVDLERSKSMKQTKVNVGVLKNARQKLAKALSKLIIHERLPINLTTSPWLHNLLNEAARLGPGVKCPSPYEISEIYLNEECKDMQKYIDTLKPFWEERGVTIMCDGWTNGINHMHIMNFLVYCSRGTAFIKSIDASDVTSRNTEYYFNLLDKMVEEVGEEYVVQIVTDNEAALKAAGLKLMEKRPTLYWSPCAAHCLDLCLEDIGKKSNVQRVLDEAKKVTLFIYNHIWTVSLMKKYTNGKELIRPAITRFATQFLQLESIVKEKQGLKAMFDSDEYKNSKYGKDKSGGAAYEAKKIVMSKEFWNKATEILKVFEPIVQVLKLVDGDVKPTMGFLYEAIDRAKQAIEKNCRYHAYYNSIIDSRWVFMHSDLHAAGYFLNPQFQFGVVHGRDVARETLDGTTKVIRKLEPNINIQIRANNQLLLFRDKQESFGTPQAQQAWRGTDPAEWWLLYGSSAPELQRIAVRVLSQTTSASNCERNWSTFSYIHTKTRNRLKYKKLQKLVFAYYNMKLQNRSTMRRSQEEIEKNFSPINLDHIFQEDPLSPWLEEIEGPLLDGTQNAQWLPIDSDDDIEEIPIDVDHSNSGHTPSQSGEGGLSPPSDENSGGNGGGGNQEQVHGISEGSHHSFQEEAYDRRDQNLLSRRMEEESCEDMTGGGSSNPSRGRAKRGKSKKKANPLDDSSSSSGVQSYGDFGFVAPFEGNQGNFPSYYQNPSYMPHGYYPYMSNPNMPFYNDAPMNYNESSTNSSYDYQQIEPPRSSGLFDYVFGRSGNNNDEGDSGSYDPARRSTMW</sequence>
<dbReference type="EMBL" id="CASHSV030000409">
    <property type="protein sequence ID" value="CAJ2662048.1"/>
    <property type="molecule type" value="Genomic_DNA"/>
</dbReference>
<protein>
    <submittedName>
        <fullName evidence="1">Uncharacterized protein</fullName>
    </submittedName>
</protein>
<organism evidence="1 2">
    <name type="scientific">Trifolium pratense</name>
    <name type="common">Red clover</name>
    <dbReference type="NCBI Taxonomy" id="57577"/>
    <lineage>
        <taxon>Eukaryota</taxon>
        <taxon>Viridiplantae</taxon>
        <taxon>Streptophyta</taxon>
        <taxon>Embryophyta</taxon>
        <taxon>Tracheophyta</taxon>
        <taxon>Spermatophyta</taxon>
        <taxon>Magnoliopsida</taxon>
        <taxon>eudicotyledons</taxon>
        <taxon>Gunneridae</taxon>
        <taxon>Pentapetalae</taxon>
        <taxon>rosids</taxon>
        <taxon>fabids</taxon>
        <taxon>Fabales</taxon>
        <taxon>Fabaceae</taxon>
        <taxon>Papilionoideae</taxon>
        <taxon>50 kb inversion clade</taxon>
        <taxon>NPAAA clade</taxon>
        <taxon>Hologalegina</taxon>
        <taxon>IRL clade</taxon>
        <taxon>Trifolieae</taxon>
        <taxon>Trifolium</taxon>
    </lineage>
</organism>
<keyword evidence="2" id="KW-1185">Reference proteome</keyword>
<accession>A0ACB0L062</accession>
<dbReference type="Proteomes" id="UP001177021">
    <property type="component" value="Unassembled WGS sequence"/>
</dbReference>
<name>A0ACB0L062_TRIPR</name>
<evidence type="ECO:0000313" key="2">
    <source>
        <dbReference type="Proteomes" id="UP001177021"/>
    </source>
</evidence>
<proteinExistence type="predicted"/>
<comment type="caution">
    <text evidence="1">The sequence shown here is derived from an EMBL/GenBank/DDBJ whole genome shotgun (WGS) entry which is preliminary data.</text>
</comment>
<evidence type="ECO:0000313" key="1">
    <source>
        <dbReference type="EMBL" id="CAJ2662048.1"/>
    </source>
</evidence>